<dbReference type="Gene3D" id="3.40.190.170">
    <property type="entry name" value="Bacterial extracellular solute-binding protein, family 7"/>
    <property type="match status" value="1"/>
</dbReference>
<dbReference type="InterPro" id="IPR018389">
    <property type="entry name" value="DctP_fam"/>
</dbReference>
<dbReference type="AlphaFoldDB" id="A0A0E3YB71"/>
<reference evidence="4" key="1">
    <citation type="submission" date="2016-06" db="EMBL/GenBank/DDBJ databases">
        <title>Pandoraea oxalativorans DSM 23570 Genome Sequencing.</title>
        <authorList>
            <person name="Ee R."/>
            <person name="Lim Y.-L."/>
            <person name="Yong D."/>
            <person name="Yin W.-F."/>
            <person name="Chan K.-G."/>
        </authorList>
    </citation>
    <scope>NUCLEOTIDE SEQUENCE</scope>
    <source>
        <strain evidence="4">DSM 23570</strain>
    </source>
</reference>
<accession>A0A0E3YB71</accession>
<keyword evidence="5" id="KW-1185">Reference proteome</keyword>
<comment type="similarity">
    <text evidence="1">Belongs to the bacterial solute-binding protein 7 family.</text>
</comment>
<dbReference type="InterPro" id="IPR038404">
    <property type="entry name" value="TRAP_DctP_sf"/>
</dbReference>
<dbReference type="InterPro" id="IPR006311">
    <property type="entry name" value="TAT_signal"/>
</dbReference>
<dbReference type="PANTHER" id="PTHR33376">
    <property type="match status" value="1"/>
</dbReference>
<keyword evidence="3" id="KW-0732">Signal</keyword>
<dbReference type="Pfam" id="PF03480">
    <property type="entry name" value="DctP"/>
    <property type="match status" value="1"/>
</dbReference>
<evidence type="ECO:0000256" key="2">
    <source>
        <dbReference type="ARBA" id="ARBA00022448"/>
    </source>
</evidence>
<evidence type="ECO:0000256" key="3">
    <source>
        <dbReference type="ARBA" id="ARBA00022729"/>
    </source>
</evidence>
<dbReference type="OrthoDB" id="9794826at2"/>
<dbReference type="GO" id="GO:0055085">
    <property type="term" value="P:transmembrane transport"/>
    <property type="evidence" value="ECO:0007669"/>
    <property type="project" value="InterPro"/>
</dbReference>
<dbReference type="PATRIC" id="fig|573737.6.peg.3008"/>
<dbReference type="KEGG" id="pox:MB84_10700"/>
<dbReference type="PANTHER" id="PTHR33376:SF7">
    <property type="entry name" value="C4-DICARBOXYLATE-BINDING PROTEIN DCTB"/>
    <property type="match status" value="1"/>
</dbReference>
<keyword evidence="2" id="KW-0813">Transport</keyword>
<dbReference type="PROSITE" id="PS51318">
    <property type="entry name" value="TAT"/>
    <property type="match status" value="1"/>
</dbReference>
<dbReference type="EMBL" id="CP011253">
    <property type="protein sequence ID" value="AKC69847.1"/>
    <property type="molecule type" value="Genomic_DNA"/>
</dbReference>
<evidence type="ECO:0000313" key="4">
    <source>
        <dbReference type="EMBL" id="AKC69847.1"/>
    </source>
</evidence>
<dbReference type="RefSeq" id="WP_046291122.1">
    <property type="nucleotide sequence ID" value="NZ_CP011253.3"/>
</dbReference>
<evidence type="ECO:0000256" key="1">
    <source>
        <dbReference type="ARBA" id="ARBA00009023"/>
    </source>
</evidence>
<sequence>METTPSPLRRQLMLGAASALVTGGLASPWGGAFAQTGPLKISHQFPGGTLTEGDFRDRLCRKFAQEVEKRTNGALKFQVYPGSSLMKTNAQFSALRRGALDLSLYPLPYAGGEVRELNIGLMPGLVTSYAQGNAWRNGEIGKVLTDVLAAKDIVIVSWVWQAGGVASRSKPLVAPEDAKGLKVRGGSREMDMMLKEAGAAVISLPSNELYAAMQTGAMDAAMTSSTSLMSFRLEEVSKHLTTGRNKSYWFMLEPLLMSKQVFDKLPKDQQQVILQVGADLEAFGTEAAKADDAQIASVYTKAGAKVYDLDEATVMKWRDIARRTAWKDYASKSDTCAKLLALAEKVPA</sequence>
<dbReference type="GO" id="GO:0015740">
    <property type="term" value="P:C4-dicarboxylate transport"/>
    <property type="evidence" value="ECO:0007669"/>
    <property type="project" value="TreeGrafter"/>
</dbReference>
<organism evidence="4 5">
    <name type="scientific">Pandoraea oxalativorans</name>
    <dbReference type="NCBI Taxonomy" id="573737"/>
    <lineage>
        <taxon>Bacteria</taxon>
        <taxon>Pseudomonadati</taxon>
        <taxon>Pseudomonadota</taxon>
        <taxon>Betaproteobacteria</taxon>
        <taxon>Burkholderiales</taxon>
        <taxon>Burkholderiaceae</taxon>
        <taxon>Pandoraea</taxon>
    </lineage>
</organism>
<dbReference type="Proteomes" id="UP000035050">
    <property type="component" value="Chromosome"/>
</dbReference>
<evidence type="ECO:0000313" key="5">
    <source>
        <dbReference type="Proteomes" id="UP000035050"/>
    </source>
</evidence>
<protein>
    <submittedName>
        <fullName evidence="4">C4-dicarboxylate ABC transporter</fullName>
    </submittedName>
</protein>
<gene>
    <name evidence="4" type="ORF">MB84_10700</name>
</gene>
<name>A0A0E3YB71_9BURK</name>
<proteinExistence type="inferred from homology"/>
<dbReference type="HOGENOM" id="CLU_036176_1_3_4"/>
<dbReference type="NCBIfam" id="NF037995">
    <property type="entry name" value="TRAP_S1"/>
    <property type="match status" value="1"/>
</dbReference>